<dbReference type="Proteomes" id="UP000020103">
    <property type="component" value="Unassembled WGS sequence"/>
</dbReference>
<organism evidence="2 3">
    <name type="scientific">Mycobacteroides abscessus 21</name>
    <dbReference type="NCBI Taxonomy" id="1299324"/>
    <lineage>
        <taxon>Bacteria</taxon>
        <taxon>Bacillati</taxon>
        <taxon>Actinomycetota</taxon>
        <taxon>Actinomycetes</taxon>
        <taxon>Mycobacteriales</taxon>
        <taxon>Mycobacteriaceae</taxon>
        <taxon>Mycobacteroides</taxon>
        <taxon>Mycobacteroides abscessus</taxon>
    </lineage>
</organism>
<feature type="compositionally biased region" description="Basic and acidic residues" evidence="1">
    <location>
        <begin position="327"/>
        <end position="336"/>
    </location>
</feature>
<feature type="region of interest" description="Disordered" evidence="1">
    <location>
        <begin position="325"/>
        <end position="345"/>
    </location>
</feature>
<accession>A0A829PZT7</accession>
<reference evidence="2 3" key="1">
    <citation type="submission" date="2013-12" db="EMBL/GenBank/DDBJ databases">
        <authorList>
            <person name="Madinger N."/>
            <person name="Lenaerts A."/>
            <person name="Ordway D."/>
            <person name="DeGroote M.A."/>
            <person name="Parker T."/>
            <person name="Sizemore C."/>
            <person name="Tallon L.J."/>
            <person name="Sadzewicz L.K."/>
            <person name="Sengamalay N."/>
            <person name="Fraser C.M."/>
            <person name="Hine E."/>
            <person name="Shefchek K.A."/>
            <person name="Das S.P."/>
            <person name="Tettelin H."/>
        </authorList>
    </citation>
    <scope>NUCLEOTIDE SEQUENCE [LARGE SCALE GENOMIC DNA]</scope>
    <source>
        <strain evidence="2 3">21</strain>
    </source>
</reference>
<dbReference type="AlphaFoldDB" id="A0A829PZT7"/>
<proteinExistence type="predicted"/>
<keyword evidence="2" id="KW-0449">Lipoprotein</keyword>
<dbReference type="EMBL" id="JAOF01000001">
    <property type="protein sequence ID" value="EUA45893.1"/>
    <property type="molecule type" value="Genomic_DNA"/>
</dbReference>
<protein>
    <submittedName>
        <fullName evidence="2">Putative lipoprotein</fullName>
    </submittedName>
</protein>
<gene>
    <name evidence="2" type="ORF">I543_0719</name>
</gene>
<evidence type="ECO:0000313" key="2">
    <source>
        <dbReference type="EMBL" id="EUA45893.1"/>
    </source>
</evidence>
<comment type="caution">
    <text evidence="2">The sequence shown here is derived from an EMBL/GenBank/DDBJ whole genome shotgun (WGS) entry which is preliminary data.</text>
</comment>
<evidence type="ECO:0000313" key="3">
    <source>
        <dbReference type="Proteomes" id="UP000020103"/>
    </source>
</evidence>
<feature type="region of interest" description="Disordered" evidence="1">
    <location>
        <begin position="188"/>
        <end position="210"/>
    </location>
</feature>
<dbReference type="PROSITE" id="PS51257">
    <property type="entry name" value="PROKAR_LIPOPROTEIN"/>
    <property type="match status" value="1"/>
</dbReference>
<sequence length="364" mass="38672">MSFRRWSVSVSVSVLLLAVGCSFFGAPRSGDWRAKTDDDAAILSVADAVRAIDPCGLVDAESIKATIPRAISFGYTDGFDRCTLALGAYDGDFPSDVSATIGFDLAPEAGEPVEQPADSVSVNGIAITHMLGPTSNRGWCRYVFNLGLDERPVQPAGRVRVNVVASLARDPGPGRPVYPCREASAIASGAAQMRSQHLPRREGSAPGPAGQDPCSLLPHLDGFSSYRRSNPGAGLDPYACRFGAGPAADGKAPDVEPDVKEVEVALRPVGPHEPDTSRYGQDRPTVVEDRDGVELHVSTVTSTYDKPFCEVFVYLGKEYQPMYFPPERARPGDSRRPGAVVRGTSSCDDVKGVAVAAGRKFGQS</sequence>
<name>A0A829PZT7_9MYCO</name>
<evidence type="ECO:0000256" key="1">
    <source>
        <dbReference type="SAM" id="MobiDB-lite"/>
    </source>
</evidence>